<name>A0A512JBL7_9HYPH</name>
<reference evidence="2" key="1">
    <citation type="journal article" date="2014" name="Int. J. Syst. Evol. Microbiol.">
        <title>Complete genome of a new Firmicutes species belonging to the dominant human colonic microbiota ('Ruminococcus bicirculans') reveals two chromosomes and a selective capacity to utilize plant glucans.</title>
        <authorList>
            <consortium name="NISC Comparative Sequencing Program"/>
            <person name="Wegmann U."/>
            <person name="Louis P."/>
            <person name="Goesmann A."/>
            <person name="Henrissat B."/>
            <person name="Duncan S.H."/>
            <person name="Flint H.J."/>
        </authorList>
    </citation>
    <scope>NUCLEOTIDE SEQUENCE</scope>
    <source>
        <strain evidence="2">NBRC 107715</strain>
    </source>
</reference>
<reference evidence="1 3" key="3">
    <citation type="submission" date="2019-07" db="EMBL/GenBank/DDBJ databases">
        <title>Whole genome shotgun sequence of Methylobacterium oxalidis NBRC 107715.</title>
        <authorList>
            <person name="Hosoyama A."/>
            <person name="Uohara A."/>
            <person name="Ohji S."/>
            <person name="Ichikawa N."/>
        </authorList>
    </citation>
    <scope>NUCLEOTIDE SEQUENCE [LARGE SCALE GENOMIC DNA]</scope>
    <source>
        <strain evidence="1 3">NBRC 107715</strain>
    </source>
</reference>
<dbReference type="EMBL" id="BSPK01000039">
    <property type="protein sequence ID" value="GLS64483.1"/>
    <property type="molecule type" value="Genomic_DNA"/>
</dbReference>
<reference evidence="4" key="2">
    <citation type="journal article" date="2019" name="Int. J. Syst. Evol. Microbiol.">
        <title>The Global Catalogue of Microorganisms (GCM) 10K type strain sequencing project: providing services to taxonomists for standard genome sequencing and annotation.</title>
        <authorList>
            <consortium name="The Broad Institute Genomics Platform"/>
            <consortium name="The Broad Institute Genome Sequencing Center for Infectious Disease"/>
            <person name="Wu L."/>
            <person name="Ma J."/>
        </authorList>
    </citation>
    <scope>NUCLEOTIDE SEQUENCE [LARGE SCALE GENOMIC DNA]</scope>
    <source>
        <strain evidence="4">NBRC 107715</strain>
    </source>
</reference>
<dbReference type="Proteomes" id="UP000321960">
    <property type="component" value="Unassembled WGS sequence"/>
</dbReference>
<gene>
    <name evidence="2" type="ORF">GCM10007888_28640</name>
    <name evidence="1" type="ORF">MOX02_54110</name>
</gene>
<proteinExistence type="predicted"/>
<evidence type="ECO:0000313" key="1">
    <source>
        <dbReference type="EMBL" id="GEP07373.1"/>
    </source>
</evidence>
<dbReference type="EMBL" id="BJZU01000150">
    <property type="protein sequence ID" value="GEP07373.1"/>
    <property type="molecule type" value="Genomic_DNA"/>
</dbReference>
<evidence type="ECO:0000313" key="4">
    <source>
        <dbReference type="Proteomes" id="UP001156856"/>
    </source>
</evidence>
<evidence type="ECO:0000313" key="3">
    <source>
        <dbReference type="Proteomes" id="UP000321960"/>
    </source>
</evidence>
<dbReference type="AlphaFoldDB" id="A0A512JBL7"/>
<organism evidence="1 3">
    <name type="scientific">Methylobacterium oxalidis</name>
    <dbReference type="NCBI Taxonomy" id="944322"/>
    <lineage>
        <taxon>Bacteria</taxon>
        <taxon>Pseudomonadati</taxon>
        <taxon>Pseudomonadota</taxon>
        <taxon>Alphaproteobacteria</taxon>
        <taxon>Hyphomicrobiales</taxon>
        <taxon>Methylobacteriaceae</taxon>
        <taxon>Methylobacterium</taxon>
    </lineage>
</organism>
<evidence type="ECO:0000313" key="2">
    <source>
        <dbReference type="EMBL" id="GLS64483.1"/>
    </source>
</evidence>
<protein>
    <submittedName>
        <fullName evidence="1">Uncharacterized protein</fullName>
    </submittedName>
</protein>
<comment type="caution">
    <text evidence="1">The sequence shown here is derived from an EMBL/GenBank/DDBJ whole genome shotgun (WGS) entry which is preliminary data.</text>
</comment>
<keyword evidence="4" id="KW-1185">Reference proteome</keyword>
<accession>A0A512JBL7</accession>
<dbReference type="Proteomes" id="UP001156856">
    <property type="component" value="Unassembled WGS sequence"/>
</dbReference>
<sequence>MSLSHGLCRLAHAGDLVGWQVVHHDDVARLQRRDQGLGDVATEAPAVGGAVKKRGGTQPTRAYSGRDGGRFVVAKRCCKPAALAARGPPLAARHVGGVSGRWILVLPRTVWCLILRLQ</sequence>
<reference evidence="2" key="4">
    <citation type="submission" date="2023-01" db="EMBL/GenBank/DDBJ databases">
        <title>Draft genome sequence of Methylobacterium oxalidis strain NBRC 107715.</title>
        <authorList>
            <person name="Sun Q."/>
            <person name="Mori K."/>
        </authorList>
    </citation>
    <scope>NUCLEOTIDE SEQUENCE</scope>
    <source>
        <strain evidence="2">NBRC 107715</strain>
    </source>
</reference>